<reference evidence="2 3" key="1">
    <citation type="submission" date="2020-04" db="EMBL/GenBank/DDBJ databases">
        <title>Usitatibacter rugosus gen. nov., sp. nov. and Usitatibacter palustris sp. nov., novel members of Usitatibacteraceae fam. nov. within the order Nitrosomonadales isolated from soil.</title>
        <authorList>
            <person name="Huber K.J."/>
            <person name="Neumann-Schaal M."/>
            <person name="Geppert A."/>
            <person name="Luckner M."/>
            <person name="Wanner G."/>
            <person name="Overmann J."/>
        </authorList>
    </citation>
    <scope>NUCLEOTIDE SEQUENCE [LARGE SCALE GENOMIC DNA]</scope>
    <source>
        <strain evidence="2 3">Swamp67</strain>
    </source>
</reference>
<organism evidence="2 3">
    <name type="scientific">Usitatibacter palustris</name>
    <dbReference type="NCBI Taxonomy" id="2732487"/>
    <lineage>
        <taxon>Bacteria</taxon>
        <taxon>Pseudomonadati</taxon>
        <taxon>Pseudomonadota</taxon>
        <taxon>Betaproteobacteria</taxon>
        <taxon>Nitrosomonadales</taxon>
        <taxon>Usitatibacteraceae</taxon>
        <taxon>Usitatibacter</taxon>
    </lineage>
</organism>
<dbReference type="InParanoid" id="A0A6M4H5R3"/>
<feature type="signal peptide" evidence="1">
    <location>
        <begin position="1"/>
        <end position="25"/>
    </location>
</feature>
<evidence type="ECO:0000313" key="2">
    <source>
        <dbReference type="EMBL" id="QJR14830.1"/>
    </source>
</evidence>
<dbReference type="EMBL" id="CP053073">
    <property type="protein sequence ID" value="QJR14830.1"/>
    <property type="molecule type" value="Genomic_DNA"/>
</dbReference>
<sequence>MDTKTFTRFLLLATLLAGTAPPSIAGVRTAQTSVSATVVASCRVSVAPFASSRGAVTHRGHCSQETRPVTRAVIEYERAMPPGVVVRAQPADAKWIRYDVEY</sequence>
<evidence type="ECO:0000256" key="1">
    <source>
        <dbReference type="SAM" id="SignalP"/>
    </source>
</evidence>
<evidence type="ECO:0000313" key="3">
    <source>
        <dbReference type="Proteomes" id="UP000503096"/>
    </source>
</evidence>
<keyword evidence="1" id="KW-0732">Signal</keyword>
<gene>
    <name evidence="2" type="ORF">DSM104440_01643</name>
</gene>
<accession>A0A6M4H5R3</accession>
<dbReference type="AlphaFoldDB" id="A0A6M4H5R3"/>
<dbReference type="KEGG" id="upl:DSM104440_01643"/>
<dbReference type="RefSeq" id="WP_171161550.1">
    <property type="nucleotide sequence ID" value="NZ_CP053073.1"/>
</dbReference>
<name>A0A6M4H5R3_9PROT</name>
<keyword evidence="3" id="KW-1185">Reference proteome</keyword>
<dbReference type="Proteomes" id="UP000503096">
    <property type="component" value="Chromosome"/>
</dbReference>
<feature type="chain" id="PRO_5026728652" description="SH3 domain-containing protein" evidence="1">
    <location>
        <begin position="26"/>
        <end position="102"/>
    </location>
</feature>
<proteinExistence type="predicted"/>
<protein>
    <recommendedName>
        <fullName evidence="4">SH3 domain-containing protein</fullName>
    </recommendedName>
</protein>
<evidence type="ECO:0008006" key="4">
    <source>
        <dbReference type="Google" id="ProtNLM"/>
    </source>
</evidence>